<feature type="domain" description="ABC transporter" evidence="11">
    <location>
        <begin position="333"/>
        <end position="550"/>
    </location>
</feature>
<dbReference type="GO" id="GO:0140359">
    <property type="term" value="F:ABC-type transporter activity"/>
    <property type="evidence" value="ECO:0007669"/>
    <property type="project" value="InterPro"/>
</dbReference>
<feature type="domain" description="ABC transmembrane type-1" evidence="12">
    <location>
        <begin position="18"/>
        <end position="299"/>
    </location>
</feature>
<proteinExistence type="inferred from homology"/>
<dbReference type="GO" id="GO:0005524">
    <property type="term" value="F:ATP binding"/>
    <property type="evidence" value="ECO:0007669"/>
    <property type="project" value="UniProtKB-KW"/>
</dbReference>
<keyword evidence="5" id="KW-0547">Nucleotide-binding</keyword>
<evidence type="ECO:0000256" key="6">
    <source>
        <dbReference type="ARBA" id="ARBA00022840"/>
    </source>
</evidence>
<dbReference type="SUPFAM" id="SSF52540">
    <property type="entry name" value="P-loop containing nucleoside triphosphate hydrolases"/>
    <property type="match status" value="1"/>
</dbReference>
<sequence length="554" mass="58145">MIHRRLLRLAGVVAGPVVLLALLSTLVSASHVTAAVLTAAVLADLVSGDGAAAVPSIAALVGVVAVRAALLWLREVAAARFGIAIRTRLRGELLRRITALGPAWAQGERSGAITHTVVDGVEALDAYYSRYLPQLLVTCLVPAAVTGWLFTVSAPATAVLAAAVLCAVVVPRFWDARLLRTGRTRWRAYEKLAADYLEATQAIGVLRVFGAGRRTGDALAERGEHLHLTTMTQLRVSLVESAVSSLALHLGTAATIVVACAGVLGGTAPAGSTLVFLLCARECFRPVLDLSAHWHLGYQGLGAVEGIDEILTARPVVADTGTRTEPARPGAGLRLRQVCYRYPNGAGVTEIGFDCTPGATTGIVGPSGAGKSTLARLIVRHADPQEGTIELDGTPITDYTLAALRASIGVVGQHTYLFHGTVEENLRLARPDATPEEVRAAAHVADALDFVQALPEGFDTVLTENGIRLSGGQRQRLAIARAVLAATPVLLLDEATSALDVDTERRVLTRLAEHCPGTTRIVIAHRESALRDADTIVTIDSGRVAAVVSAAAHR</sequence>
<name>A0A7W9HJ08_9PSEU</name>
<comment type="similarity">
    <text evidence="9">Belongs to the ABC transporter superfamily. Lipid exporter (TC 3.A.1.106) family.</text>
</comment>
<keyword evidence="2" id="KW-0813">Transport</keyword>
<keyword evidence="7 10" id="KW-1133">Transmembrane helix</keyword>
<reference evidence="13 14" key="1">
    <citation type="submission" date="2020-08" db="EMBL/GenBank/DDBJ databases">
        <title>Sequencing the genomes of 1000 actinobacteria strains.</title>
        <authorList>
            <person name="Klenk H.-P."/>
        </authorList>
    </citation>
    <scope>NUCLEOTIDE SEQUENCE [LARGE SCALE GENOMIC DNA]</scope>
    <source>
        <strain evidence="13 14">DSM 45486</strain>
    </source>
</reference>
<dbReference type="SUPFAM" id="SSF90123">
    <property type="entry name" value="ABC transporter transmembrane region"/>
    <property type="match status" value="1"/>
</dbReference>
<evidence type="ECO:0000256" key="5">
    <source>
        <dbReference type="ARBA" id="ARBA00022741"/>
    </source>
</evidence>
<keyword evidence="6" id="KW-0067">ATP-binding</keyword>
<dbReference type="GO" id="GO:0005886">
    <property type="term" value="C:plasma membrane"/>
    <property type="evidence" value="ECO:0007669"/>
    <property type="project" value="UniProtKB-SubCell"/>
</dbReference>
<feature type="transmembrane region" description="Helical" evidence="10">
    <location>
        <begin position="156"/>
        <end position="174"/>
    </location>
</feature>
<dbReference type="PANTHER" id="PTHR24221">
    <property type="entry name" value="ATP-BINDING CASSETTE SUB-FAMILY B"/>
    <property type="match status" value="1"/>
</dbReference>
<dbReference type="EMBL" id="JACHMO010000001">
    <property type="protein sequence ID" value="MBB5803192.1"/>
    <property type="molecule type" value="Genomic_DNA"/>
</dbReference>
<evidence type="ECO:0000256" key="4">
    <source>
        <dbReference type="ARBA" id="ARBA00022692"/>
    </source>
</evidence>
<evidence type="ECO:0000256" key="7">
    <source>
        <dbReference type="ARBA" id="ARBA00022989"/>
    </source>
</evidence>
<dbReference type="InterPro" id="IPR036640">
    <property type="entry name" value="ABC1_TM_sf"/>
</dbReference>
<dbReference type="InterPro" id="IPR011527">
    <property type="entry name" value="ABC1_TM_dom"/>
</dbReference>
<feature type="transmembrane region" description="Helical" evidence="10">
    <location>
        <begin position="53"/>
        <end position="73"/>
    </location>
</feature>
<evidence type="ECO:0000256" key="8">
    <source>
        <dbReference type="ARBA" id="ARBA00023136"/>
    </source>
</evidence>
<dbReference type="InterPro" id="IPR017871">
    <property type="entry name" value="ABC_transporter-like_CS"/>
</dbReference>
<dbReference type="PROSITE" id="PS00211">
    <property type="entry name" value="ABC_TRANSPORTER_1"/>
    <property type="match status" value="1"/>
</dbReference>
<protein>
    <submittedName>
        <fullName evidence="13">ABC-type transport system involved in cytochrome bd biosynthesis fused ATPase/permease subunit</fullName>
    </submittedName>
</protein>
<evidence type="ECO:0000259" key="12">
    <source>
        <dbReference type="PROSITE" id="PS50929"/>
    </source>
</evidence>
<dbReference type="PROSITE" id="PS50929">
    <property type="entry name" value="ABC_TM1F"/>
    <property type="match status" value="1"/>
</dbReference>
<dbReference type="FunFam" id="3.40.50.300:FF:000299">
    <property type="entry name" value="ABC transporter ATP-binding protein/permease"/>
    <property type="match status" value="1"/>
</dbReference>
<dbReference type="GO" id="GO:0034040">
    <property type="term" value="F:ATPase-coupled lipid transmembrane transporter activity"/>
    <property type="evidence" value="ECO:0007669"/>
    <property type="project" value="TreeGrafter"/>
</dbReference>
<dbReference type="InterPro" id="IPR003439">
    <property type="entry name" value="ABC_transporter-like_ATP-bd"/>
</dbReference>
<keyword evidence="8 10" id="KW-0472">Membrane</keyword>
<dbReference type="PANTHER" id="PTHR24221:SF646">
    <property type="entry name" value="HAEMOLYSIN SECRETION ATP-BINDING PROTEIN"/>
    <property type="match status" value="1"/>
</dbReference>
<organism evidence="13 14">
    <name type="scientific">Saccharothrix ecbatanensis</name>
    <dbReference type="NCBI Taxonomy" id="1105145"/>
    <lineage>
        <taxon>Bacteria</taxon>
        <taxon>Bacillati</taxon>
        <taxon>Actinomycetota</taxon>
        <taxon>Actinomycetes</taxon>
        <taxon>Pseudonocardiales</taxon>
        <taxon>Pseudonocardiaceae</taxon>
        <taxon>Saccharothrix</taxon>
    </lineage>
</organism>
<dbReference type="InterPro" id="IPR003593">
    <property type="entry name" value="AAA+_ATPase"/>
</dbReference>
<dbReference type="Gene3D" id="3.40.50.300">
    <property type="entry name" value="P-loop containing nucleotide triphosphate hydrolases"/>
    <property type="match status" value="1"/>
</dbReference>
<gene>
    <name evidence="13" type="ORF">F4560_002960</name>
</gene>
<dbReference type="InterPro" id="IPR027417">
    <property type="entry name" value="P-loop_NTPase"/>
</dbReference>
<dbReference type="Proteomes" id="UP000552097">
    <property type="component" value="Unassembled WGS sequence"/>
</dbReference>
<keyword evidence="14" id="KW-1185">Reference proteome</keyword>
<evidence type="ECO:0000256" key="2">
    <source>
        <dbReference type="ARBA" id="ARBA00022448"/>
    </source>
</evidence>
<keyword evidence="3" id="KW-1003">Cell membrane</keyword>
<dbReference type="RefSeq" id="WP_184920389.1">
    <property type="nucleotide sequence ID" value="NZ_JACHMO010000001.1"/>
</dbReference>
<dbReference type="SMART" id="SM00382">
    <property type="entry name" value="AAA"/>
    <property type="match status" value="1"/>
</dbReference>
<accession>A0A7W9HJ08</accession>
<evidence type="ECO:0000256" key="10">
    <source>
        <dbReference type="SAM" id="Phobius"/>
    </source>
</evidence>
<dbReference type="Pfam" id="PF00005">
    <property type="entry name" value="ABC_tran"/>
    <property type="match status" value="1"/>
</dbReference>
<dbReference type="InterPro" id="IPR039421">
    <property type="entry name" value="Type_1_exporter"/>
</dbReference>
<evidence type="ECO:0000313" key="13">
    <source>
        <dbReference type="EMBL" id="MBB5803192.1"/>
    </source>
</evidence>
<dbReference type="Pfam" id="PF00664">
    <property type="entry name" value="ABC_membrane"/>
    <property type="match status" value="1"/>
</dbReference>
<evidence type="ECO:0000259" key="11">
    <source>
        <dbReference type="PROSITE" id="PS50893"/>
    </source>
</evidence>
<comment type="caution">
    <text evidence="13">The sequence shown here is derived from an EMBL/GenBank/DDBJ whole genome shotgun (WGS) entry which is preliminary data.</text>
</comment>
<evidence type="ECO:0000256" key="9">
    <source>
        <dbReference type="ARBA" id="ARBA00061644"/>
    </source>
</evidence>
<dbReference type="Gene3D" id="1.20.1560.10">
    <property type="entry name" value="ABC transporter type 1, transmembrane domain"/>
    <property type="match status" value="1"/>
</dbReference>
<evidence type="ECO:0000256" key="1">
    <source>
        <dbReference type="ARBA" id="ARBA00004651"/>
    </source>
</evidence>
<dbReference type="GO" id="GO:0016887">
    <property type="term" value="F:ATP hydrolysis activity"/>
    <property type="evidence" value="ECO:0007669"/>
    <property type="project" value="InterPro"/>
</dbReference>
<comment type="subcellular location">
    <subcellularLocation>
        <location evidence="1">Cell membrane</location>
        <topology evidence="1">Multi-pass membrane protein</topology>
    </subcellularLocation>
</comment>
<evidence type="ECO:0000256" key="3">
    <source>
        <dbReference type="ARBA" id="ARBA00022475"/>
    </source>
</evidence>
<feature type="transmembrane region" description="Helical" evidence="10">
    <location>
        <begin position="131"/>
        <end position="150"/>
    </location>
</feature>
<dbReference type="AlphaFoldDB" id="A0A7W9HJ08"/>
<keyword evidence="4 10" id="KW-0812">Transmembrane</keyword>
<dbReference type="PROSITE" id="PS50893">
    <property type="entry name" value="ABC_TRANSPORTER_2"/>
    <property type="match status" value="1"/>
</dbReference>
<evidence type="ECO:0000313" key="14">
    <source>
        <dbReference type="Proteomes" id="UP000552097"/>
    </source>
</evidence>